<keyword evidence="5" id="KW-1133">Transmembrane helix</keyword>
<dbReference type="GO" id="GO:0061630">
    <property type="term" value="F:ubiquitin protein ligase activity"/>
    <property type="evidence" value="ECO:0007669"/>
    <property type="project" value="TreeGrafter"/>
</dbReference>
<proteinExistence type="predicted"/>
<feature type="domain" description="RING-type" evidence="6">
    <location>
        <begin position="100"/>
        <end position="142"/>
    </location>
</feature>
<keyword evidence="3" id="KW-0862">Zinc</keyword>
<evidence type="ECO:0000313" key="8">
    <source>
        <dbReference type="Proteomes" id="UP001291623"/>
    </source>
</evidence>
<dbReference type="SUPFAM" id="SSF57850">
    <property type="entry name" value="RING/U-box"/>
    <property type="match status" value="1"/>
</dbReference>
<name>A0AAE1VW97_9SOLA</name>
<evidence type="ECO:0000256" key="4">
    <source>
        <dbReference type="PROSITE-ProRule" id="PRU00175"/>
    </source>
</evidence>
<evidence type="ECO:0000259" key="6">
    <source>
        <dbReference type="PROSITE" id="PS50089"/>
    </source>
</evidence>
<dbReference type="AlphaFoldDB" id="A0AAE1VW97"/>
<dbReference type="Pfam" id="PF13639">
    <property type="entry name" value="zf-RING_2"/>
    <property type="match status" value="1"/>
</dbReference>
<dbReference type="Gene3D" id="3.30.40.10">
    <property type="entry name" value="Zinc/RING finger domain, C3HC4 (zinc finger)"/>
    <property type="match status" value="1"/>
</dbReference>
<evidence type="ECO:0000313" key="7">
    <source>
        <dbReference type="EMBL" id="KAK4376524.1"/>
    </source>
</evidence>
<protein>
    <recommendedName>
        <fullName evidence="6">RING-type domain-containing protein</fullName>
    </recommendedName>
</protein>
<dbReference type="EMBL" id="JAVYJV010000002">
    <property type="protein sequence ID" value="KAK4376524.1"/>
    <property type="molecule type" value="Genomic_DNA"/>
</dbReference>
<keyword evidence="8" id="KW-1185">Reference proteome</keyword>
<comment type="caution">
    <text evidence="7">The sequence shown here is derived from an EMBL/GenBank/DDBJ whole genome shotgun (WGS) entry which is preliminary data.</text>
</comment>
<sequence>MRPASSAITFFLLLLISTYILKKILKNFPPSSITIVLNYVVLIVTQLKWAWDILLLQSFTHPYNLSTVSSQTDHAHHDHELEIMHYEPEPESSNSDSVECAVCLCKIEEGEEVRELRCDHLFHRVCLDRWLGTGRMTCPLCRNHLKPPRLFSNLHQEVILFDFIAGTRSRDRWWIR</sequence>
<dbReference type="InterPro" id="IPR001841">
    <property type="entry name" value="Znf_RING"/>
</dbReference>
<dbReference type="SMART" id="SM00744">
    <property type="entry name" value="RINGv"/>
    <property type="match status" value="1"/>
</dbReference>
<dbReference type="Proteomes" id="UP001291623">
    <property type="component" value="Unassembled WGS sequence"/>
</dbReference>
<evidence type="ECO:0000256" key="2">
    <source>
        <dbReference type="ARBA" id="ARBA00022771"/>
    </source>
</evidence>
<dbReference type="PROSITE" id="PS50089">
    <property type="entry name" value="ZF_RING_2"/>
    <property type="match status" value="1"/>
</dbReference>
<dbReference type="GO" id="GO:0016567">
    <property type="term" value="P:protein ubiquitination"/>
    <property type="evidence" value="ECO:0007669"/>
    <property type="project" value="TreeGrafter"/>
</dbReference>
<dbReference type="PANTHER" id="PTHR45969">
    <property type="entry name" value="RING ZINC FINGER PROTEIN-RELATED"/>
    <property type="match status" value="1"/>
</dbReference>
<gene>
    <name evidence="7" type="ORF">RND71_002820</name>
</gene>
<evidence type="ECO:0000256" key="1">
    <source>
        <dbReference type="ARBA" id="ARBA00022723"/>
    </source>
</evidence>
<dbReference type="GO" id="GO:0008270">
    <property type="term" value="F:zinc ion binding"/>
    <property type="evidence" value="ECO:0007669"/>
    <property type="project" value="UniProtKB-KW"/>
</dbReference>
<keyword evidence="2 4" id="KW-0863">Zinc-finger</keyword>
<dbReference type="InterPro" id="IPR013083">
    <property type="entry name" value="Znf_RING/FYVE/PHD"/>
</dbReference>
<keyword evidence="1" id="KW-0479">Metal-binding</keyword>
<evidence type="ECO:0000256" key="3">
    <source>
        <dbReference type="ARBA" id="ARBA00022833"/>
    </source>
</evidence>
<accession>A0AAE1VW97</accession>
<evidence type="ECO:0000256" key="5">
    <source>
        <dbReference type="SAM" id="Phobius"/>
    </source>
</evidence>
<dbReference type="PANTHER" id="PTHR45969:SF55">
    <property type="entry name" value="OS07G0686300 PROTEIN"/>
    <property type="match status" value="1"/>
</dbReference>
<keyword evidence="5" id="KW-0472">Membrane</keyword>
<reference evidence="7" key="1">
    <citation type="submission" date="2023-12" db="EMBL/GenBank/DDBJ databases">
        <title>Genome assembly of Anisodus tanguticus.</title>
        <authorList>
            <person name="Wang Y.-J."/>
        </authorList>
    </citation>
    <scope>NUCLEOTIDE SEQUENCE</scope>
    <source>
        <strain evidence="7">KB-2021</strain>
        <tissue evidence="7">Leaf</tissue>
    </source>
</reference>
<dbReference type="InterPro" id="IPR011016">
    <property type="entry name" value="Znf_RING-CH"/>
</dbReference>
<keyword evidence="5" id="KW-0812">Transmembrane</keyword>
<dbReference type="SMART" id="SM00184">
    <property type="entry name" value="RING"/>
    <property type="match status" value="1"/>
</dbReference>
<organism evidence="7 8">
    <name type="scientific">Anisodus tanguticus</name>
    <dbReference type="NCBI Taxonomy" id="243964"/>
    <lineage>
        <taxon>Eukaryota</taxon>
        <taxon>Viridiplantae</taxon>
        <taxon>Streptophyta</taxon>
        <taxon>Embryophyta</taxon>
        <taxon>Tracheophyta</taxon>
        <taxon>Spermatophyta</taxon>
        <taxon>Magnoliopsida</taxon>
        <taxon>eudicotyledons</taxon>
        <taxon>Gunneridae</taxon>
        <taxon>Pentapetalae</taxon>
        <taxon>asterids</taxon>
        <taxon>lamiids</taxon>
        <taxon>Solanales</taxon>
        <taxon>Solanaceae</taxon>
        <taxon>Solanoideae</taxon>
        <taxon>Hyoscyameae</taxon>
        <taxon>Anisodus</taxon>
    </lineage>
</organism>
<feature type="transmembrane region" description="Helical" evidence="5">
    <location>
        <begin position="32"/>
        <end position="51"/>
    </location>
</feature>